<protein>
    <submittedName>
        <fullName evidence="2">Uncharacterized protein</fullName>
    </submittedName>
</protein>
<comment type="caution">
    <text evidence="2">The sequence shown here is derived from an EMBL/GenBank/DDBJ whole genome shotgun (WGS) entry which is preliminary data.</text>
</comment>
<dbReference type="Proteomes" id="UP000541444">
    <property type="component" value="Unassembled WGS sequence"/>
</dbReference>
<organism evidence="2 3">
    <name type="scientific">Kingdonia uniflora</name>
    <dbReference type="NCBI Taxonomy" id="39325"/>
    <lineage>
        <taxon>Eukaryota</taxon>
        <taxon>Viridiplantae</taxon>
        <taxon>Streptophyta</taxon>
        <taxon>Embryophyta</taxon>
        <taxon>Tracheophyta</taxon>
        <taxon>Spermatophyta</taxon>
        <taxon>Magnoliopsida</taxon>
        <taxon>Ranunculales</taxon>
        <taxon>Circaeasteraceae</taxon>
        <taxon>Kingdonia</taxon>
    </lineage>
</organism>
<name>A0A7J7MTZ8_9MAGN</name>
<evidence type="ECO:0000256" key="1">
    <source>
        <dbReference type="SAM" id="Coils"/>
    </source>
</evidence>
<proteinExistence type="predicted"/>
<sequence length="212" mass="23499">MTVARVSYKSSRLRVQNKECHVMMNILDGKFDSDKYWSASKYNDPRTHPASNTYFVENVHSYKSVENVRMMPRFLNTGGKDVSSSNAAAPLVAGQSLGLRGVSGHMEDTLVAKRQSLPDGEVQSAPYKEKGKKRLAEALDDPRACRATVVVAIRGTLTLEASLLQAENLVSRNAELEQRHEEMEAAQKELVMEVVHRELADHVASVTAELAE</sequence>
<dbReference type="EMBL" id="JACGCM010001226">
    <property type="protein sequence ID" value="KAF6158297.1"/>
    <property type="molecule type" value="Genomic_DNA"/>
</dbReference>
<dbReference type="AlphaFoldDB" id="A0A7J7MTZ8"/>
<evidence type="ECO:0000313" key="2">
    <source>
        <dbReference type="EMBL" id="KAF6158297.1"/>
    </source>
</evidence>
<accession>A0A7J7MTZ8</accession>
<gene>
    <name evidence="2" type="ORF">GIB67_022377</name>
</gene>
<reference evidence="2 3" key="1">
    <citation type="journal article" date="2020" name="IScience">
        <title>Genome Sequencing of the Endangered Kingdonia uniflora (Circaeasteraceae, Ranunculales) Reveals Potential Mechanisms of Evolutionary Specialization.</title>
        <authorList>
            <person name="Sun Y."/>
            <person name="Deng T."/>
            <person name="Zhang A."/>
            <person name="Moore M.J."/>
            <person name="Landis J.B."/>
            <person name="Lin N."/>
            <person name="Zhang H."/>
            <person name="Zhang X."/>
            <person name="Huang J."/>
            <person name="Zhang X."/>
            <person name="Sun H."/>
            <person name="Wang H."/>
        </authorList>
    </citation>
    <scope>NUCLEOTIDE SEQUENCE [LARGE SCALE GENOMIC DNA]</scope>
    <source>
        <strain evidence="2">TB1705</strain>
        <tissue evidence="2">Leaf</tissue>
    </source>
</reference>
<keyword evidence="1" id="KW-0175">Coiled coil</keyword>
<evidence type="ECO:0000313" key="3">
    <source>
        <dbReference type="Proteomes" id="UP000541444"/>
    </source>
</evidence>
<feature type="coiled-coil region" evidence="1">
    <location>
        <begin position="159"/>
        <end position="193"/>
    </location>
</feature>
<keyword evidence="3" id="KW-1185">Reference proteome</keyword>